<sequence>MQPLGLENEEAVPLYLPESFWAAAIQSGLRYDSTSTLLLR</sequence>
<dbReference type="AlphaFoldDB" id="B7X2X2"/>
<evidence type="ECO:0000313" key="1">
    <source>
        <dbReference type="EMBL" id="EED68525.1"/>
    </source>
</evidence>
<organism evidence="1 2">
    <name type="scientific">Comamonas testosteroni (strain DSM 14576 / KF-1)</name>
    <name type="common">Pseudomonas testosteroni</name>
    <dbReference type="NCBI Taxonomy" id="399795"/>
    <lineage>
        <taxon>Bacteria</taxon>
        <taxon>Pseudomonadati</taxon>
        <taxon>Pseudomonadota</taxon>
        <taxon>Betaproteobacteria</taxon>
        <taxon>Burkholderiales</taxon>
        <taxon>Comamonadaceae</taxon>
        <taxon>Comamonas</taxon>
    </lineage>
</organism>
<protein>
    <submittedName>
        <fullName evidence="1">Uncharacterized protein</fullName>
    </submittedName>
</protein>
<comment type="caution">
    <text evidence="1">The sequence shown here is derived from an EMBL/GenBank/DDBJ whole genome shotgun (WGS) entry which is preliminary data.</text>
</comment>
<name>B7X2X2_COMTK</name>
<reference evidence="1 2" key="1">
    <citation type="journal article" date="2004" name="Appl. Environ. Microbiol.">
        <title>Mineralization of individual congeners of linear alkylbenzenesulfonate by defined pairs of heterotrophic bacteria.</title>
        <authorList>
            <person name="Schleheck D."/>
            <person name="Knepper T.P."/>
            <person name="Fischer K."/>
            <person name="Cook A.M."/>
        </authorList>
    </citation>
    <scope>NUCLEOTIDE SEQUENCE [LARGE SCALE GENOMIC DNA]</scope>
    <source>
        <strain evidence="2">DSM 14576 / KF-1</strain>
    </source>
</reference>
<proteinExistence type="predicted"/>
<evidence type="ECO:0000313" key="2">
    <source>
        <dbReference type="Proteomes" id="UP000003039"/>
    </source>
</evidence>
<dbReference type="EMBL" id="AAUJ02000001">
    <property type="protein sequence ID" value="EED68525.1"/>
    <property type="molecule type" value="Genomic_DNA"/>
</dbReference>
<accession>B7X2X2</accession>
<gene>
    <name evidence="1" type="ORF">CtesDRAFT_PD3472</name>
</gene>
<dbReference type="Proteomes" id="UP000003039">
    <property type="component" value="Unassembled WGS sequence"/>
</dbReference>